<protein>
    <submittedName>
        <fullName evidence="2">NAD(P)H-binding protein</fullName>
    </submittedName>
</protein>
<reference evidence="2 3" key="1">
    <citation type="submission" date="2019-11" db="EMBL/GenBank/DDBJ databases">
        <authorList>
            <person name="Li X.-J."/>
            <person name="Feng X.-M."/>
        </authorList>
    </citation>
    <scope>NUCLEOTIDE SEQUENCE [LARGE SCALE GENOMIC DNA]</scope>
    <source>
        <strain evidence="2 3">XMNu-373</strain>
    </source>
</reference>
<keyword evidence="3" id="KW-1185">Reference proteome</keyword>
<feature type="domain" description="NmrA-like" evidence="1">
    <location>
        <begin position="3"/>
        <end position="254"/>
    </location>
</feature>
<dbReference type="InterPro" id="IPR008030">
    <property type="entry name" value="NmrA-like"/>
</dbReference>
<evidence type="ECO:0000259" key="1">
    <source>
        <dbReference type="Pfam" id="PF05368"/>
    </source>
</evidence>
<dbReference type="RefSeq" id="WP_162449612.1">
    <property type="nucleotide sequence ID" value="NZ_WLZY01000002.1"/>
</dbReference>
<dbReference type="PANTHER" id="PTHR43162">
    <property type="match status" value="1"/>
</dbReference>
<name>A0A7K3M0V0_9ACTN</name>
<evidence type="ECO:0000313" key="2">
    <source>
        <dbReference type="EMBL" id="NDL56916.1"/>
    </source>
</evidence>
<gene>
    <name evidence="2" type="ORF">F7O44_07510</name>
</gene>
<proteinExistence type="predicted"/>
<dbReference type="InterPro" id="IPR051604">
    <property type="entry name" value="Ergot_Alk_Oxidoreductase"/>
</dbReference>
<sequence length="296" mass="31165">MYAITGITGHVGGATARELLAHGAPVRALVRDAAKGTSWAKRGAEVAVVDLTDRTTLTDAVTGADGWFVMLPFIPGATDADSQRRLIDSIAGAARDSGVPHVVMLSSVGAHLPSGTGPIRWLHLLENELRSTGTVLSAIRSAHFQEKFEDVLDTVRNVGIYPNFGSSADVATPMIATRDIGAVAAALLLEGPTHSEVIDLDGPAYTERQVAEKLAAALGTTVDVVNVPRQEWVSTLEQAGVPRDFAEQVAELHAAGEDGLLRPAGDRVHQCTTEIDETIKHALAPLANDHEQLAGS</sequence>
<organism evidence="2 3">
    <name type="scientific">Phytoactinopolyspora mesophila</name>
    <dbReference type="NCBI Taxonomy" id="2650750"/>
    <lineage>
        <taxon>Bacteria</taxon>
        <taxon>Bacillati</taxon>
        <taxon>Actinomycetota</taxon>
        <taxon>Actinomycetes</taxon>
        <taxon>Jiangellales</taxon>
        <taxon>Jiangellaceae</taxon>
        <taxon>Phytoactinopolyspora</taxon>
    </lineage>
</organism>
<dbReference type="EMBL" id="WLZY01000002">
    <property type="protein sequence ID" value="NDL56916.1"/>
    <property type="molecule type" value="Genomic_DNA"/>
</dbReference>
<evidence type="ECO:0000313" key="3">
    <source>
        <dbReference type="Proteomes" id="UP000460435"/>
    </source>
</evidence>
<dbReference type="AlphaFoldDB" id="A0A7K3M0V0"/>
<dbReference type="PANTHER" id="PTHR43162:SF1">
    <property type="entry name" value="PRESTALK A DIFFERENTIATION PROTEIN A"/>
    <property type="match status" value="1"/>
</dbReference>
<accession>A0A7K3M0V0</accession>
<dbReference type="Gene3D" id="3.90.25.10">
    <property type="entry name" value="UDP-galactose 4-epimerase, domain 1"/>
    <property type="match status" value="1"/>
</dbReference>
<dbReference type="InterPro" id="IPR036291">
    <property type="entry name" value="NAD(P)-bd_dom_sf"/>
</dbReference>
<dbReference type="SUPFAM" id="SSF51735">
    <property type="entry name" value="NAD(P)-binding Rossmann-fold domains"/>
    <property type="match status" value="1"/>
</dbReference>
<dbReference type="Proteomes" id="UP000460435">
    <property type="component" value="Unassembled WGS sequence"/>
</dbReference>
<dbReference type="Pfam" id="PF05368">
    <property type="entry name" value="NmrA"/>
    <property type="match status" value="1"/>
</dbReference>
<comment type="caution">
    <text evidence="2">The sequence shown here is derived from an EMBL/GenBank/DDBJ whole genome shotgun (WGS) entry which is preliminary data.</text>
</comment>
<dbReference type="Gene3D" id="3.40.50.720">
    <property type="entry name" value="NAD(P)-binding Rossmann-like Domain"/>
    <property type="match status" value="1"/>
</dbReference>